<organism evidence="1 2">
    <name type="scientific">Caerostris extrusa</name>
    <name type="common">Bark spider</name>
    <name type="synonym">Caerostris bankana</name>
    <dbReference type="NCBI Taxonomy" id="172846"/>
    <lineage>
        <taxon>Eukaryota</taxon>
        <taxon>Metazoa</taxon>
        <taxon>Ecdysozoa</taxon>
        <taxon>Arthropoda</taxon>
        <taxon>Chelicerata</taxon>
        <taxon>Arachnida</taxon>
        <taxon>Araneae</taxon>
        <taxon>Araneomorphae</taxon>
        <taxon>Entelegynae</taxon>
        <taxon>Araneoidea</taxon>
        <taxon>Araneidae</taxon>
        <taxon>Caerostris</taxon>
    </lineage>
</organism>
<reference evidence="1 2" key="1">
    <citation type="submission" date="2021-06" db="EMBL/GenBank/DDBJ databases">
        <title>Caerostris extrusa draft genome.</title>
        <authorList>
            <person name="Kono N."/>
            <person name="Arakawa K."/>
        </authorList>
    </citation>
    <scope>NUCLEOTIDE SEQUENCE [LARGE SCALE GENOMIC DNA]</scope>
</reference>
<accession>A0AAV4QIJ2</accession>
<keyword evidence="2" id="KW-1185">Reference proteome</keyword>
<dbReference type="AlphaFoldDB" id="A0AAV4QIJ2"/>
<protein>
    <submittedName>
        <fullName evidence="1">Uncharacterized protein</fullName>
    </submittedName>
</protein>
<evidence type="ECO:0000313" key="1">
    <source>
        <dbReference type="EMBL" id="GIY08654.1"/>
    </source>
</evidence>
<gene>
    <name evidence="1" type="ORF">CEXT_535971</name>
</gene>
<comment type="caution">
    <text evidence="1">The sequence shown here is derived from an EMBL/GenBank/DDBJ whole genome shotgun (WGS) entry which is preliminary data.</text>
</comment>
<name>A0AAV4QIJ2_CAEEX</name>
<dbReference type="EMBL" id="BPLR01006274">
    <property type="protein sequence ID" value="GIY08654.1"/>
    <property type="molecule type" value="Genomic_DNA"/>
</dbReference>
<sequence>MTSNTSFPNKSALISLKVSEQNFAQFAQLLHEADFRLIISKRFFQEIHVQTEILRRERKASDSSFGGVFQLIGLLMC</sequence>
<evidence type="ECO:0000313" key="2">
    <source>
        <dbReference type="Proteomes" id="UP001054945"/>
    </source>
</evidence>
<dbReference type="Proteomes" id="UP001054945">
    <property type="component" value="Unassembled WGS sequence"/>
</dbReference>
<proteinExistence type="predicted"/>